<dbReference type="InterPro" id="IPR004332">
    <property type="entry name" value="Transposase_MuDR"/>
</dbReference>
<dbReference type="AlphaFoldDB" id="A0A2I0IWK7"/>
<comment type="caution">
    <text evidence="3">The sequence shown here is derived from an EMBL/GenBank/DDBJ whole genome shotgun (WGS) entry which is preliminary data.</text>
</comment>
<evidence type="ECO:0000259" key="2">
    <source>
        <dbReference type="Pfam" id="PF03108"/>
    </source>
</evidence>
<accession>A0A2I0IWK7</accession>
<feature type="compositionally biased region" description="Acidic residues" evidence="1">
    <location>
        <begin position="108"/>
        <end position="122"/>
    </location>
</feature>
<name>A0A2I0IWK7_PUNGR</name>
<gene>
    <name evidence="3" type="ORF">CRG98_031495</name>
</gene>
<evidence type="ECO:0000313" key="3">
    <source>
        <dbReference type="EMBL" id="PKI48133.1"/>
    </source>
</evidence>
<feature type="domain" description="Transposase MuDR plant" evidence="2">
    <location>
        <begin position="138"/>
        <end position="182"/>
    </location>
</feature>
<sequence length="191" mass="22121">MERMGPELRDWDDEDDDMKFEQSIQPGLERMEFANANVETIQVRTRKKFVAVKKRKHKEKVQQVSKNRRRSYKSDHDDAIHASPESPLANIGVDIEEIPMEDRLSDGYESEELESMEGDSDEGQDKFPTYNADGNRNMEITIGMELKNLEVFKMAVRNIDIAMGREVDFVKNDKARVMAYCVEKKGDHGCR</sequence>
<keyword evidence="4" id="KW-1185">Reference proteome</keyword>
<reference evidence="3 4" key="1">
    <citation type="submission" date="2017-11" db="EMBL/GenBank/DDBJ databases">
        <title>De-novo sequencing of pomegranate (Punica granatum L.) genome.</title>
        <authorList>
            <person name="Akparov Z."/>
            <person name="Amiraslanov A."/>
            <person name="Hajiyeva S."/>
            <person name="Abbasov M."/>
            <person name="Kaur K."/>
            <person name="Hamwieh A."/>
            <person name="Solovyev V."/>
            <person name="Salamov A."/>
            <person name="Braich B."/>
            <person name="Kosarev P."/>
            <person name="Mahmoud A."/>
            <person name="Hajiyev E."/>
            <person name="Babayeva S."/>
            <person name="Izzatullayeva V."/>
            <person name="Mammadov A."/>
            <person name="Mammadov A."/>
            <person name="Sharifova S."/>
            <person name="Ojaghi J."/>
            <person name="Eynullazada K."/>
            <person name="Bayramov B."/>
            <person name="Abdulazimova A."/>
            <person name="Shahmuradov I."/>
        </authorList>
    </citation>
    <scope>NUCLEOTIDE SEQUENCE [LARGE SCALE GENOMIC DNA]</scope>
    <source>
        <strain evidence="4">cv. AG2017</strain>
        <tissue evidence="3">Leaf</tissue>
    </source>
</reference>
<proteinExistence type="predicted"/>
<dbReference type="Pfam" id="PF03108">
    <property type="entry name" value="DBD_Tnp_Mut"/>
    <property type="match status" value="1"/>
</dbReference>
<dbReference type="Proteomes" id="UP000233551">
    <property type="component" value="Unassembled WGS sequence"/>
</dbReference>
<organism evidence="3 4">
    <name type="scientific">Punica granatum</name>
    <name type="common">Pomegranate</name>
    <dbReference type="NCBI Taxonomy" id="22663"/>
    <lineage>
        <taxon>Eukaryota</taxon>
        <taxon>Viridiplantae</taxon>
        <taxon>Streptophyta</taxon>
        <taxon>Embryophyta</taxon>
        <taxon>Tracheophyta</taxon>
        <taxon>Spermatophyta</taxon>
        <taxon>Magnoliopsida</taxon>
        <taxon>eudicotyledons</taxon>
        <taxon>Gunneridae</taxon>
        <taxon>Pentapetalae</taxon>
        <taxon>rosids</taxon>
        <taxon>malvids</taxon>
        <taxon>Myrtales</taxon>
        <taxon>Lythraceae</taxon>
        <taxon>Punica</taxon>
    </lineage>
</organism>
<evidence type="ECO:0000313" key="4">
    <source>
        <dbReference type="Proteomes" id="UP000233551"/>
    </source>
</evidence>
<dbReference type="EMBL" id="PGOL01002431">
    <property type="protein sequence ID" value="PKI48133.1"/>
    <property type="molecule type" value="Genomic_DNA"/>
</dbReference>
<feature type="region of interest" description="Disordered" evidence="1">
    <location>
        <begin position="52"/>
        <end position="132"/>
    </location>
</feature>
<protein>
    <recommendedName>
        <fullName evidence="2">Transposase MuDR plant domain-containing protein</fullName>
    </recommendedName>
</protein>
<evidence type="ECO:0000256" key="1">
    <source>
        <dbReference type="SAM" id="MobiDB-lite"/>
    </source>
</evidence>